<gene>
    <name evidence="8" type="ORF">WR25_11990</name>
</gene>
<feature type="region of interest" description="Disordered" evidence="6">
    <location>
        <begin position="199"/>
        <end position="328"/>
    </location>
</feature>
<feature type="compositionally biased region" description="Basic and acidic residues" evidence="6">
    <location>
        <begin position="998"/>
        <end position="1009"/>
    </location>
</feature>
<dbReference type="InterPro" id="IPR016197">
    <property type="entry name" value="Chromo-like_dom_sf"/>
</dbReference>
<feature type="compositionally biased region" description="Basic and acidic residues" evidence="6">
    <location>
        <begin position="588"/>
        <end position="629"/>
    </location>
</feature>
<evidence type="ECO:0000259" key="7">
    <source>
        <dbReference type="PROSITE" id="PS51011"/>
    </source>
</evidence>
<dbReference type="InterPro" id="IPR012603">
    <property type="entry name" value="ARID4A/B_PWWP"/>
</dbReference>
<dbReference type="InterPro" id="IPR051232">
    <property type="entry name" value="ARID/SWI1_ChromRemod"/>
</dbReference>
<sequence>MDHGDTEVSEDVSSDDAEEQKEKKKREKEPPSKEKDRDKEKDKDSGKEPKDKDKEKPPKEKKESGSKKEKEQVRVLFYSFRKNLKFLESDQNPEKRSIHFQFEPGEVICVYEDSTKKGKWYPAIVVAAKAYKENALKPRSLSRKEIPIRSFQNGKYLAIHSNQLTKFETQSVNKKHLETLSNSQKIAIERAQAYIDHRTLPSSWDSKDVHGETSKKKEKPEKKDKDKDTAEKDKEEKGERKEKEQKKEEKEKKPREEKKKAVKKEERDDVERPEKKEREKKEDKAREKDRDTEDKDRVGKEEKERDKDKDKTDGSSSSESDWSDEEYGEERDHFVAQLYKFQDERGTPINRAPILGGKDIDLYKLYRVVQHYGGGKKVTQNQQWKKVLVRMGLEGCSGATPVTVKKAYARYLSHFTNLYKTLFWTLDNTSTQPGASTSRGDRRLFRSIVDKDVKGGSLSKRRKSFAGEKEGNGKDGKEQKEGSKEKEKEKLGSIKKEKSIDEDGKSVELTSDDQYELPYPTTVSSGPLELSTIRNTIDKDIKRESASPAVSLASSERSKKTEKGAEEKAVAPKEELSLPEKKKIKKKKEGEASDGDEVKKKREKKRLSMRDRSERKSASGMDDGSKYQNDEGYNPADIISHFYMGQKVRAHHHGKWYDARVLEVKQLDSKELLKVLQKGSINTAELGPEVLKELLKHMGETRCFVHYLGWNARYDEWIPLNKIRISTKDAVNSLELVRKARGEAAIKEGKPAVSEERLQWVQEWCKSPEGVESLKSNDAPPQPSSFSSMTQNYRPRKVSSSTWEQISTEQLRREKDKSSQSGSSAVSTSSAGPIGSPASSTKSPPPGPLTIDSLLPEQGQISGPPSGKSKKDSAPSTILPSAGPLIIPSDKLSPKQGSVGSGSEPGKNYSESVFNIAGQELSIPERSPPHSSKLVKSEAESSSGISAQAQGKELKRVRAFSKEDITVSSPSSPQKPSTRALSTFSTDTIPAYANESELDFRDDEHERKPSIASIPPMISSLVINEPEKRPETTPTPEKRAIAGKRELKALVGSDKDKAPATLKKRKRKESVSAEDEPQAKNEKAEEKSPEIEDEKQIEPEYDLPDSALDTPKTAENESDRVSLASEAGPSSMRTPRGKLIMKRKRGMHSRHSQMVVDKKYIKKEKRGVQPTHDKDDESDEDEEEGGITVCRDTYLSMKNRMHRVLAQENRLKDVSILGIEDLATLTNRTPAEQLVEALEARLNDLRDIHYHAKTDFLKMERKRKAHAEKKKEKEKVQRDSTLTPATSVEK</sequence>
<feature type="region of interest" description="Disordered" evidence="6">
    <location>
        <begin position="1"/>
        <end position="70"/>
    </location>
</feature>
<dbReference type="SUPFAM" id="SSF46774">
    <property type="entry name" value="ARID-like"/>
    <property type="match status" value="1"/>
</dbReference>
<accession>A0A2A2K6J3</accession>
<dbReference type="Proteomes" id="UP000218231">
    <property type="component" value="Unassembled WGS sequence"/>
</dbReference>
<dbReference type="CDD" id="cd16100">
    <property type="entry name" value="ARID"/>
    <property type="match status" value="1"/>
</dbReference>
<dbReference type="Pfam" id="PF11717">
    <property type="entry name" value="Tudor-knot"/>
    <property type="match status" value="1"/>
</dbReference>
<feature type="compositionally biased region" description="Acidic residues" evidence="6">
    <location>
        <begin position="7"/>
        <end position="19"/>
    </location>
</feature>
<feature type="compositionally biased region" description="Polar residues" evidence="6">
    <location>
        <begin position="966"/>
        <end position="988"/>
    </location>
</feature>
<evidence type="ECO:0000256" key="5">
    <source>
        <dbReference type="ARBA" id="ARBA00023242"/>
    </source>
</evidence>
<evidence type="ECO:0000313" key="8">
    <source>
        <dbReference type="EMBL" id="PAV69520.1"/>
    </source>
</evidence>
<feature type="compositionally biased region" description="Polar residues" evidence="6">
    <location>
        <begin position="784"/>
        <end position="809"/>
    </location>
</feature>
<dbReference type="InterPro" id="IPR025995">
    <property type="entry name" value="Tudor-knot"/>
</dbReference>
<dbReference type="PROSITE" id="PS51011">
    <property type="entry name" value="ARID"/>
    <property type="match status" value="1"/>
</dbReference>
<dbReference type="PANTHER" id="PTHR13964:SF27">
    <property type="entry name" value="HAT-TRICK, ISOFORM D"/>
    <property type="match status" value="1"/>
</dbReference>
<dbReference type="Pfam" id="PF08169">
    <property type="entry name" value="RBB1NT"/>
    <property type="match status" value="1"/>
</dbReference>
<feature type="compositionally biased region" description="Low complexity" evidence="6">
    <location>
        <begin position="1010"/>
        <end position="1020"/>
    </location>
</feature>
<evidence type="ECO:0000256" key="6">
    <source>
        <dbReference type="SAM" id="MobiDB-lite"/>
    </source>
</evidence>
<dbReference type="PANTHER" id="PTHR13964">
    <property type="entry name" value="RBP-RELATED"/>
    <property type="match status" value="1"/>
</dbReference>
<feature type="compositionally biased region" description="Basic and acidic residues" evidence="6">
    <location>
        <begin position="1025"/>
        <end position="1058"/>
    </location>
</feature>
<dbReference type="InterPro" id="IPR036431">
    <property type="entry name" value="ARID_dom_sf"/>
</dbReference>
<dbReference type="Pfam" id="PF01388">
    <property type="entry name" value="ARID"/>
    <property type="match status" value="1"/>
</dbReference>
<keyword evidence="9" id="KW-1185">Reference proteome</keyword>
<dbReference type="SMART" id="SM01014">
    <property type="entry name" value="ARID"/>
    <property type="match status" value="1"/>
</dbReference>
<protein>
    <recommendedName>
        <fullName evidence="7">ARID domain-containing protein</fullName>
    </recommendedName>
</protein>
<feature type="compositionally biased region" description="Basic and acidic residues" evidence="6">
    <location>
        <begin position="1269"/>
        <end position="1278"/>
    </location>
</feature>
<feature type="compositionally biased region" description="Basic and acidic residues" evidence="6">
    <location>
        <begin position="199"/>
        <end position="313"/>
    </location>
</feature>
<feature type="compositionally biased region" description="Low complexity" evidence="6">
    <location>
        <begin position="819"/>
        <end position="841"/>
    </location>
</feature>
<keyword evidence="2" id="KW-0805">Transcription regulation</keyword>
<feature type="compositionally biased region" description="Acidic residues" evidence="6">
    <location>
        <begin position="1176"/>
        <end position="1185"/>
    </location>
</feature>
<feature type="compositionally biased region" description="Basic and acidic residues" evidence="6">
    <location>
        <begin position="536"/>
        <end position="545"/>
    </location>
</feature>
<feature type="compositionally biased region" description="Basic residues" evidence="6">
    <location>
        <begin position="1135"/>
        <end position="1151"/>
    </location>
</feature>
<proteinExistence type="predicted"/>
<keyword evidence="5" id="KW-0539">Nucleus</keyword>
<dbReference type="Gene3D" id="1.10.150.60">
    <property type="entry name" value="ARID DNA-binding domain"/>
    <property type="match status" value="1"/>
</dbReference>
<keyword evidence="3" id="KW-0238">DNA-binding</keyword>
<dbReference type="EMBL" id="LIAE01009495">
    <property type="protein sequence ID" value="PAV69519.1"/>
    <property type="molecule type" value="Genomic_DNA"/>
</dbReference>
<dbReference type="GO" id="GO:0005634">
    <property type="term" value="C:nucleus"/>
    <property type="evidence" value="ECO:0007669"/>
    <property type="project" value="TreeGrafter"/>
</dbReference>
<dbReference type="GO" id="GO:0000976">
    <property type="term" value="F:transcription cis-regulatory region binding"/>
    <property type="evidence" value="ECO:0007669"/>
    <property type="project" value="TreeGrafter"/>
</dbReference>
<feature type="compositionally biased region" description="Basic and acidic residues" evidence="6">
    <location>
        <begin position="465"/>
        <end position="506"/>
    </location>
</feature>
<dbReference type="GO" id="GO:0006325">
    <property type="term" value="P:chromatin organization"/>
    <property type="evidence" value="ECO:0007669"/>
    <property type="project" value="UniProtKB-KW"/>
</dbReference>
<dbReference type="SMART" id="SM00501">
    <property type="entry name" value="BRIGHT"/>
    <property type="match status" value="1"/>
</dbReference>
<keyword evidence="4" id="KW-0804">Transcription</keyword>
<feature type="region of interest" description="Disordered" evidence="6">
    <location>
        <begin position="456"/>
        <end position="630"/>
    </location>
</feature>
<feature type="region of interest" description="Disordered" evidence="6">
    <location>
        <begin position="770"/>
        <end position="1185"/>
    </location>
</feature>
<organism evidence="8 9">
    <name type="scientific">Diploscapter pachys</name>
    <dbReference type="NCBI Taxonomy" id="2018661"/>
    <lineage>
        <taxon>Eukaryota</taxon>
        <taxon>Metazoa</taxon>
        <taxon>Ecdysozoa</taxon>
        <taxon>Nematoda</taxon>
        <taxon>Chromadorea</taxon>
        <taxon>Rhabditida</taxon>
        <taxon>Rhabditina</taxon>
        <taxon>Rhabditomorpha</taxon>
        <taxon>Rhabditoidea</taxon>
        <taxon>Rhabditidae</taxon>
        <taxon>Diploscapter</taxon>
    </lineage>
</organism>
<dbReference type="SUPFAM" id="SSF54160">
    <property type="entry name" value="Chromo domain-like"/>
    <property type="match status" value="1"/>
</dbReference>
<dbReference type="OrthoDB" id="10068428at2759"/>
<name>A0A2A2K6J3_9BILA</name>
<feature type="compositionally biased region" description="Basic and acidic residues" evidence="6">
    <location>
        <begin position="27"/>
        <end position="70"/>
    </location>
</feature>
<keyword evidence="1" id="KW-0156">Chromatin regulator</keyword>
<feature type="compositionally biased region" description="Basic and acidic residues" evidence="6">
    <location>
        <begin position="556"/>
        <end position="581"/>
    </location>
</feature>
<evidence type="ECO:0000313" key="9">
    <source>
        <dbReference type="Proteomes" id="UP000218231"/>
    </source>
</evidence>
<dbReference type="EMBL" id="LIAE01009495">
    <property type="protein sequence ID" value="PAV69520.1"/>
    <property type="molecule type" value="Genomic_DNA"/>
</dbReference>
<dbReference type="GO" id="GO:0006357">
    <property type="term" value="P:regulation of transcription by RNA polymerase II"/>
    <property type="evidence" value="ECO:0007669"/>
    <property type="project" value="TreeGrafter"/>
</dbReference>
<feature type="compositionally biased region" description="Basic and acidic residues" evidence="6">
    <location>
        <begin position="1077"/>
        <end position="1098"/>
    </location>
</feature>
<feature type="compositionally biased region" description="Polar residues" evidence="6">
    <location>
        <begin position="940"/>
        <end position="949"/>
    </location>
</feature>
<feature type="compositionally biased region" description="Basic and acidic residues" evidence="6">
    <location>
        <begin position="952"/>
        <end position="965"/>
    </location>
</feature>
<feature type="region of interest" description="Disordered" evidence="6">
    <location>
        <begin position="1261"/>
        <end position="1290"/>
    </location>
</feature>
<evidence type="ECO:0000256" key="1">
    <source>
        <dbReference type="ARBA" id="ARBA00022853"/>
    </source>
</evidence>
<dbReference type="STRING" id="2018661.A0A2A2K6J3"/>
<dbReference type="Gene3D" id="2.30.30.140">
    <property type="match status" value="2"/>
</dbReference>
<reference evidence="8 9" key="1">
    <citation type="journal article" date="2017" name="Curr. Biol.">
        <title>Genome architecture and evolution of a unichromosomal asexual nematode.</title>
        <authorList>
            <person name="Fradin H."/>
            <person name="Zegar C."/>
            <person name="Gutwein M."/>
            <person name="Lucas J."/>
            <person name="Kovtun M."/>
            <person name="Corcoran D."/>
            <person name="Baugh L.R."/>
            <person name="Kiontke K."/>
            <person name="Gunsalus K."/>
            <person name="Fitch D.H."/>
            <person name="Piano F."/>
        </authorList>
    </citation>
    <scope>NUCLEOTIDE SEQUENCE [LARGE SCALE GENOMIC DNA]</scope>
    <source>
        <strain evidence="8">PF1309</strain>
    </source>
</reference>
<evidence type="ECO:0000256" key="3">
    <source>
        <dbReference type="ARBA" id="ARBA00023125"/>
    </source>
</evidence>
<evidence type="ECO:0000256" key="2">
    <source>
        <dbReference type="ARBA" id="ARBA00023015"/>
    </source>
</evidence>
<feature type="compositionally biased region" description="Polar residues" evidence="6">
    <location>
        <begin position="1279"/>
        <end position="1290"/>
    </location>
</feature>
<evidence type="ECO:0000256" key="4">
    <source>
        <dbReference type="ARBA" id="ARBA00023163"/>
    </source>
</evidence>
<dbReference type="InterPro" id="IPR001606">
    <property type="entry name" value="ARID_dom"/>
</dbReference>
<comment type="caution">
    <text evidence="8">The sequence shown here is derived from an EMBL/GenBank/DDBJ whole genome shotgun (WGS) entry which is preliminary data.</text>
</comment>
<feature type="domain" description="ARID" evidence="7">
    <location>
        <begin position="328"/>
        <end position="420"/>
    </location>
</feature>